<dbReference type="SUPFAM" id="SSF56801">
    <property type="entry name" value="Acetyl-CoA synthetase-like"/>
    <property type="match status" value="1"/>
</dbReference>
<comment type="caution">
    <text evidence="3">The sequence shown here is derived from an EMBL/GenBank/DDBJ whole genome shotgun (WGS) entry which is preliminary data.</text>
</comment>
<dbReference type="Pfam" id="PF10998">
    <property type="entry name" value="DUF2838"/>
    <property type="match status" value="1"/>
</dbReference>
<feature type="compositionally biased region" description="Low complexity" evidence="1">
    <location>
        <begin position="324"/>
        <end position="353"/>
    </location>
</feature>
<keyword evidence="2" id="KW-0472">Membrane</keyword>
<sequence>MPNYDENAFTDLEEARALIKKQVDSFGASPIFGFTKWKFFLGVAKTYLSLYICGRWPGHYWKWHVLQFWALLPIHSYRWWKMKQLLYFAELCWVMNATMCTVLPVWYFNRNYFGPEFFDHLCSTIFGFAAGPLAIAAYTIFHSTFFLSCGLSLRKYGHRSSPADQLAPKRPTMFSNLFGTLESGGSDTMRYLKYEMWMYSSTALASVCTYPLYRFGGERFHFAQCVAVFASAIWNGAGWYAYNFRKLTAVLDDMIEQKKGPALAMAGHLLGLSLMQGDFVDGVVRSAVSGLIGQLKREYQKETQRELQAAHEGAPAQRHPPLAEPAESASAARAAAARPPAPALRAAAAPGGAEMHGRALVIPEPPPSAPPAIVEPPGPEGLEPLSLLPPASQGHSRRREGSDGVVRMPSGPAMPGVPEEAASDEEAAGANRRAKKAFPPVVPGDGPAGTEVATQGRSLSGPGRAIYDFGFQENDVPQGNDMDITVILAGAEDARAVDEQERCDAPQVAARPMVSPGYTDPAASADVYAWEAGASWYRTRDCVEEKPAGYAFAGRADARFKVAGAWADARELQGALEAVPGVREAHVCSPAAAFVALDSLDGDPVPALRRALPPGFSLLLATAFPRLPGSGKVDSRRLRDLAAHRASPAEEVAEEQQRLPPR</sequence>
<keyword evidence="2" id="KW-1133">Transmembrane helix</keyword>
<evidence type="ECO:0000256" key="1">
    <source>
        <dbReference type="SAM" id="MobiDB-lite"/>
    </source>
</evidence>
<organism evidence="3 4">
    <name type="scientific">Prorocentrum cordatum</name>
    <dbReference type="NCBI Taxonomy" id="2364126"/>
    <lineage>
        <taxon>Eukaryota</taxon>
        <taxon>Sar</taxon>
        <taxon>Alveolata</taxon>
        <taxon>Dinophyceae</taxon>
        <taxon>Prorocentrales</taxon>
        <taxon>Prorocentraceae</taxon>
        <taxon>Prorocentrum</taxon>
    </lineage>
</organism>
<keyword evidence="2" id="KW-0812">Transmembrane</keyword>
<dbReference type="Proteomes" id="UP001189429">
    <property type="component" value="Unassembled WGS sequence"/>
</dbReference>
<evidence type="ECO:0000313" key="3">
    <source>
        <dbReference type="EMBL" id="CAK0820766.1"/>
    </source>
</evidence>
<keyword evidence="4" id="KW-1185">Reference proteome</keyword>
<gene>
    <name evidence="3" type="ORF">PCOR1329_LOCUS22322</name>
</gene>
<feature type="transmembrane region" description="Helical" evidence="2">
    <location>
        <begin position="128"/>
        <end position="153"/>
    </location>
</feature>
<dbReference type="EMBL" id="CAUYUJ010007446">
    <property type="protein sequence ID" value="CAK0820766.1"/>
    <property type="molecule type" value="Genomic_DNA"/>
</dbReference>
<feature type="compositionally biased region" description="Pro residues" evidence="1">
    <location>
        <begin position="363"/>
        <end position="379"/>
    </location>
</feature>
<evidence type="ECO:0000256" key="2">
    <source>
        <dbReference type="SAM" id="Phobius"/>
    </source>
</evidence>
<reference evidence="3" key="1">
    <citation type="submission" date="2023-10" db="EMBL/GenBank/DDBJ databases">
        <authorList>
            <person name="Chen Y."/>
            <person name="Shah S."/>
            <person name="Dougan E. K."/>
            <person name="Thang M."/>
            <person name="Chan C."/>
        </authorList>
    </citation>
    <scope>NUCLEOTIDE SEQUENCE [LARGE SCALE GENOMIC DNA]</scope>
</reference>
<name>A0ABN9RR91_9DINO</name>
<feature type="compositionally biased region" description="Low complexity" evidence="1">
    <location>
        <begin position="380"/>
        <end position="390"/>
    </location>
</feature>
<feature type="region of interest" description="Disordered" evidence="1">
    <location>
        <begin position="302"/>
        <end position="447"/>
    </location>
</feature>
<dbReference type="InterPro" id="IPR021261">
    <property type="entry name" value="GPCAT"/>
</dbReference>
<evidence type="ECO:0008006" key="5">
    <source>
        <dbReference type="Google" id="ProtNLM"/>
    </source>
</evidence>
<evidence type="ECO:0000313" key="4">
    <source>
        <dbReference type="Proteomes" id="UP001189429"/>
    </source>
</evidence>
<protein>
    <recommendedName>
        <fullName evidence="5">Glycerophosphocholine acyltransferase 1</fullName>
    </recommendedName>
</protein>
<feature type="transmembrane region" description="Helical" evidence="2">
    <location>
        <begin position="85"/>
        <end position="108"/>
    </location>
</feature>
<feature type="region of interest" description="Disordered" evidence="1">
    <location>
        <begin position="627"/>
        <end position="662"/>
    </location>
</feature>
<accession>A0ABN9RR91</accession>
<feature type="transmembrane region" description="Helical" evidence="2">
    <location>
        <begin position="219"/>
        <end position="242"/>
    </location>
</feature>
<feature type="compositionally biased region" description="Basic and acidic residues" evidence="1">
    <location>
        <begin position="633"/>
        <end position="643"/>
    </location>
</feature>
<proteinExistence type="predicted"/>